<organism evidence="1 2">
    <name type="scientific">Rhizophagus irregularis</name>
    <dbReference type="NCBI Taxonomy" id="588596"/>
    <lineage>
        <taxon>Eukaryota</taxon>
        <taxon>Fungi</taxon>
        <taxon>Fungi incertae sedis</taxon>
        <taxon>Mucoromycota</taxon>
        <taxon>Glomeromycotina</taxon>
        <taxon>Glomeromycetes</taxon>
        <taxon>Glomerales</taxon>
        <taxon>Glomeraceae</taxon>
        <taxon>Rhizophagus</taxon>
    </lineage>
</organism>
<gene>
    <name evidence="1" type="ORF">RhiirA5_365549</name>
</gene>
<reference evidence="1 2" key="1">
    <citation type="submission" date="2016-04" db="EMBL/GenBank/DDBJ databases">
        <title>Genome analyses suggest a sexual origin of heterokaryosis in a supposedly ancient asexual fungus.</title>
        <authorList>
            <person name="Ropars J."/>
            <person name="Sedzielewska K."/>
            <person name="Noel J."/>
            <person name="Charron P."/>
            <person name="Farinelli L."/>
            <person name="Marton T."/>
            <person name="Kruger M."/>
            <person name="Pelin A."/>
            <person name="Brachmann A."/>
            <person name="Corradi N."/>
        </authorList>
    </citation>
    <scope>NUCLEOTIDE SEQUENCE [LARGE SCALE GENOMIC DNA]</scope>
    <source>
        <strain evidence="1 2">A5</strain>
    </source>
</reference>
<dbReference type="VEuPathDB" id="FungiDB:RhiirA1_419897"/>
<reference evidence="1 2" key="2">
    <citation type="submission" date="2017-09" db="EMBL/GenBank/DDBJ databases">
        <title>Extensive intraspecific genome diversity in a model arbuscular mycorrhizal fungus.</title>
        <authorList>
            <person name="Chen E.C."/>
            <person name="Morin E."/>
            <person name="Beaudet D."/>
            <person name="Noel J."/>
            <person name="Ndikumana S."/>
            <person name="Charron P."/>
            <person name="St-Onge C."/>
            <person name="Giorgi J."/>
            <person name="Grigoriev I.V."/>
            <person name="Roux C."/>
            <person name="Martin F.M."/>
            <person name="Corradi N."/>
        </authorList>
    </citation>
    <scope>NUCLEOTIDE SEQUENCE [LARGE SCALE GENOMIC DNA]</scope>
    <source>
        <strain evidence="1 2">A5</strain>
    </source>
</reference>
<dbReference type="EMBL" id="LLXJ01001809">
    <property type="protein sequence ID" value="PKC00657.1"/>
    <property type="molecule type" value="Genomic_DNA"/>
</dbReference>
<evidence type="ECO:0000313" key="2">
    <source>
        <dbReference type="Proteomes" id="UP000232722"/>
    </source>
</evidence>
<name>A0A2I1F6Y8_9GLOM</name>
<accession>A0A2I1F6Y8</accession>
<proteinExistence type="predicted"/>
<dbReference type="AlphaFoldDB" id="A0A2I1F6Y8"/>
<sequence>MFHYNHKHIIDRLPDSLVKRVYQSLLNHSKNPVLLESISEKSERIEFYLRHTLKVYANLLNKKRCKKSMYYVELKLQINLLNFK</sequence>
<evidence type="ECO:0000313" key="1">
    <source>
        <dbReference type="EMBL" id="PKC00657.1"/>
    </source>
</evidence>
<dbReference type="OrthoDB" id="2356963at2759"/>
<dbReference type="Proteomes" id="UP000232722">
    <property type="component" value="Unassembled WGS sequence"/>
</dbReference>
<protein>
    <submittedName>
        <fullName evidence="1">Uncharacterized protein</fullName>
    </submittedName>
</protein>
<comment type="caution">
    <text evidence="1">The sequence shown here is derived from an EMBL/GenBank/DDBJ whole genome shotgun (WGS) entry which is preliminary data.</text>
</comment>